<evidence type="ECO:0000256" key="1">
    <source>
        <dbReference type="SAM" id="Phobius"/>
    </source>
</evidence>
<evidence type="ECO:0000313" key="3">
    <source>
        <dbReference type="Proteomes" id="UP000256429"/>
    </source>
</evidence>
<gene>
    <name evidence="2" type="ORF">BX611_1962</name>
</gene>
<keyword evidence="3" id="KW-1185">Reference proteome</keyword>
<accession>A0A3D9RKB0</accession>
<proteinExistence type="predicted"/>
<feature type="transmembrane region" description="Helical" evidence="1">
    <location>
        <begin position="37"/>
        <end position="57"/>
    </location>
</feature>
<sequence length="71" mass="7839">MTMKVKTMANNDIQLRYGIVGGTFLSTIFNISLHDVVFTVVMAVIGAVVSFFVSYVLRKLFSDSNSSKNKS</sequence>
<keyword evidence="1" id="KW-1133">Transmembrane helix</keyword>
<keyword evidence="1" id="KW-0472">Membrane</keyword>
<comment type="caution">
    <text evidence="2">The sequence shown here is derived from an EMBL/GenBank/DDBJ whole genome shotgun (WGS) entry which is preliminary data.</text>
</comment>
<dbReference type="EMBL" id="QTTQ01000011">
    <property type="protein sequence ID" value="REE80320.1"/>
    <property type="molecule type" value="Genomic_DNA"/>
</dbReference>
<organism evidence="2 3">
    <name type="scientific">Lutibacter oceani</name>
    <dbReference type="NCBI Taxonomy" id="1853311"/>
    <lineage>
        <taxon>Bacteria</taxon>
        <taxon>Pseudomonadati</taxon>
        <taxon>Bacteroidota</taxon>
        <taxon>Flavobacteriia</taxon>
        <taxon>Flavobacteriales</taxon>
        <taxon>Flavobacteriaceae</taxon>
        <taxon>Lutibacter</taxon>
    </lineage>
</organism>
<dbReference type="Proteomes" id="UP000256429">
    <property type="component" value="Unassembled WGS sequence"/>
</dbReference>
<keyword evidence="1" id="KW-0812">Transmembrane</keyword>
<feature type="transmembrane region" description="Helical" evidence="1">
    <location>
        <begin position="13"/>
        <end position="31"/>
    </location>
</feature>
<protein>
    <submittedName>
        <fullName evidence="2">Uncharacterized protein</fullName>
    </submittedName>
</protein>
<dbReference type="AlphaFoldDB" id="A0A3D9RKB0"/>
<reference evidence="2 3" key="1">
    <citation type="submission" date="2018-08" db="EMBL/GenBank/DDBJ databases">
        <title>Genomic Encyclopedia of Type Strains, Phase III (KMG-III): the genomes of soil and plant-associated and newly described type strains.</title>
        <authorList>
            <person name="Whitman W."/>
        </authorList>
    </citation>
    <scope>NUCLEOTIDE SEQUENCE [LARGE SCALE GENOMIC DNA]</scope>
    <source>
        <strain evidence="2 3">325-5</strain>
    </source>
</reference>
<evidence type="ECO:0000313" key="2">
    <source>
        <dbReference type="EMBL" id="REE80320.1"/>
    </source>
</evidence>
<name>A0A3D9RKB0_9FLAO</name>